<dbReference type="GO" id="GO:0003887">
    <property type="term" value="F:DNA-directed DNA polymerase activity"/>
    <property type="evidence" value="ECO:0007669"/>
    <property type="project" value="UniProtKB-KW"/>
</dbReference>
<dbReference type="Gene3D" id="4.10.60.10">
    <property type="entry name" value="Zinc finger, CCHC-type"/>
    <property type="match status" value="1"/>
</dbReference>
<keyword evidence="8" id="KW-0255">Endonuclease</keyword>
<evidence type="ECO:0000256" key="11">
    <source>
        <dbReference type="ARBA" id="ARBA00022833"/>
    </source>
</evidence>
<keyword evidence="3" id="KW-0808">Transferase</keyword>
<keyword evidence="15" id="KW-0239">DNA-directed DNA polymerase</keyword>
<keyword evidence="11" id="KW-0862">Zinc</keyword>
<dbReference type="Pfam" id="PF00098">
    <property type="entry name" value="zf-CCHC"/>
    <property type="match status" value="1"/>
</dbReference>
<keyword evidence="2" id="KW-0645">Protease</keyword>
<dbReference type="InterPro" id="IPR041588">
    <property type="entry name" value="Integrase_H2C2"/>
</dbReference>
<evidence type="ECO:0000256" key="8">
    <source>
        <dbReference type="ARBA" id="ARBA00022759"/>
    </source>
</evidence>
<dbReference type="GO" id="GO:0003677">
    <property type="term" value="F:DNA binding"/>
    <property type="evidence" value="ECO:0007669"/>
    <property type="project" value="UniProtKB-KW"/>
</dbReference>
<dbReference type="PROSITE" id="PS50158">
    <property type="entry name" value="ZF_CCHC"/>
    <property type="match status" value="2"/>
</dbReference>
<evidence type="ECO:0000256" key="5">
    <source>
        <dbReference type="ARBA" id="ARBA00022722"/>
    </source>
</evidence>
<keyword evidence="16" id="KW-0238">DNA-binding</keyword>
<evidence type="ECO:0000256" key="20">
    <source>
        <dbReference type="ARBA" id="ARBA00033113"/>
    </source>
</evidence>
<proteinExistence type="predicted"/>
<dbReference type="SUPFAM" id="SSF56672">
    <property type="entry name" value="DNA/RNA polymerases"/>
    <property type="match status" value="2"/>
</dbReference>
<evidence type="ECO:0000256" key="2">
    <source>
        <dbReference type="ARBA" id="ARBA00022670"/>
    </source>
</evidence>
<feature type="compositionally biased region" description="Low complexity" evidence="23">
    <location>
        <begin position="32"/>
        <end position="46"/>
    </location>
</feature>
<dbReference type="GO" id="GO:0006508">
    <property type="term" value="P:proteolysis"/>
    <property type="evidence" value="ECO:0007669"/>
    <property type="project" value="UniProtKB-KW"/>
</dbReference>
<evidence type="ECO:0000256" key="21">
    <source>
        <dbReference type="ARBA" id="ARBA00057243"/>
    </source>
</evidence>
<feature type="domain" description="Integrase catalytic" evidence="26">
    <location>
        <begin position="914"/>
        <end position="1077"/>
    </location>
</feature>
<dbReference type="Pfam" id="PF17917">
    <property type="entry name" value="RT_RNaseH"/>
    <property type="match status" value="1"/>
</dbReference>
<dbReference type="Pfam" id="PF17921">
    <property type="entry name" value="Integrase_H2C2"/>
    <property type="match status" value="1"/>
</dbReference>
<feature type="compositionally biased region" description="Polar residues" evidence="23">
    <location>
        <begin position="1356"/>
        <end position="1374"/>
    </location>
</feature>
<dbReference type="FunFam" id="3.10.10.10:FF:000007">
    <property type="entry name" value="Retrovirus-related Pol polyprotein from transposon 17.6-like Protein"/>
    <property type="match status" value="1"/>
</dbReference>
<evidence type="ECO:0000256" key="13">
    <source>
        <dbReference type="ARBA" id="ARBA00022908"/>
    </source>
</evidence>
<keyword evidence="17" id="KW-0233">DNA recombination</keyword>
<evidence type="ECO:0000256" key="14">
    <source>
        <dbReference type="ARBA" id="ARBA00022918"/>
    </source>
</evidence>
<feature type="domain" description="CCHC-type" evidence="24">
    <location>
        <begin position="105"/>
        <end position="119"/>
    </location>
</feature>
<dbReference type="InterPro" id="IPR041373">
    <property type="entry name" value="RT_RNaseH"/>
</dbReference>
<sequence length="1632" mass="187638">MSDCKTFHEMHAKARARELELERQGKRKKMEATQVQTRAQTQAQTQSVKRFKPTVPRVEVKKEFPSCPKCGKHHLGECRYGTGTCYKCGKPGHSSRECKSTAKLCFRCYQPGHFISECPMTSGSTQTTGTAPAKAAETGASKKLEIPKSRARVFHLTAEEAKEEPDVVTGTFLVNSLPALVLFDSGASKSFVSLSFCKGFTNVMGRLDKPLKVEIAAEEYRLCSDVFKDIVIELEGVEFKIDLIPIPMREINVVVGVDWLSRNGGHIDCEFERVVIRNPSGGELTILSERRKRPPKLCTLAKARKHILHGGHSFLAYVVDSQAETRKKTVEEVPVVSEYPDVFPDDLPGIPPERQVEFRIDLIPGAAPVAKAPYRLAPPEMQELAKQLEELLDKGFIRPSTSPWGAPILFVKKKDGSMRMCIDYRELNKLTVKNRYPLPRIDDLFDQLQGAAWFSKIDLRSGYHQLKVREEDVHKTAFRTRYGHFEFIVMPFGLTNAPAAFMDLMNRVCRPMLDRSVIVFIDDILIYSKSREEHVEHLREVLEVLRKERLYAKFSKCDFWLQEVQFLGHLVNREGIKVDPAKIETVMNWETPKTPTEIRSFLGLAGYYRRFIQDFSKIAVPLTRLTRKSEPFVWGEEQEAAFDTLRRKLCEAPVLTLPEGVEDLTVYCDASYHGLGCVLMQRGRVIAYASRQLKTHEVNYPTHDLELAAVVFALKLWRHYLYGVRCTIYTDHKSLRYFMDQQNLNMRQRRWLEVIKDYDCEILYHPGKANVVADALSRKGSILLLRVPCMRMTVTTSLIELLRQSQVEAIKEGNQKKERIKGQVEQLMADGRGLLTRYGRVWVPVSCEARQTLLDEAHKSKFSIHPGATKMYRDLRTDYWWPSMKRDVAKYVEKCLTCLRVKAEHQRPHGKLQPLEIPEWKWEHVTMDLVTGLPRTVRRLDAIWVVVDRLTKSAHFIAIKEASSSEELADIYVREIVARHGVPVTVISDRDVRFTSRFWSRFHDDLGTRLQFSTAFHPQTDGQSERTIRTLEDMLRACVLDFGGNWDSHLPLVEFSYNNSFHASIGMPPYEMLYGRRCRTPICWGEVGQRELGGTEIVQKTTESIQMIRDRLKTAQSRQKSYADKRGSDLEFNVGDKVLLKVSPWKGVIRFRKRGKLGPRFIGPFKIVARVGKVAYQLELPPELSQIHNTFHVSQLRKCLADESAHIPINDIQVDERLNYVERPIAVLERKTKTLRNKEVGIVKVQWEHRKGSEWTWEPEDEMRRNHPELKREKAIWEKGDREHQLEAFSGLFSFVIAFRSVKVQLQEARAKLTSDGSDVAAQSDNGSRYFWFLEDNVLHNVTPGNNDFDEEVPATPNSQISTHEYSPQQSTINSPVLEVDTSSSTNSRIDHTPVRGYRALSDIYANTDELLLVEDEPRNYKEAAKDDRWIEAMKAEIDSINKNNTWRLTTLPKDHKAIGLKWVFKTKRDAEGRIVKYKARLVAKGYVQEHGIDFDEVFAPVARIETIRLILALAAYNKWEVHHLDVKSAFLQGELKEEVYVLQPKGFIKERDKGKVYRLMKALYGLRQAPRAWYTKLDNTLKTLGFKKCALEQAVYTRTTKESTLLIGVYVDDLIVTGSSKRERLRLSRIR</sequence>
<evidence type="ECO:0000256" key="12">
    <source>
        <dbReference type="ARBA" id="ARBA00022842"/>
    </source>
</evidence>
<evidence type="ECO:0000259" key="26">
    <source>
        <dbReference type="PROSITE" id="PS50994"/>
    </source>
</evidence>
<dbReference type="GO" id="GO:0003964">
    <property type="term" value="F:RNA-directed DNA polymerase activity"/>
    <property type="evidence" value="ECO:0007669"/>
    <property type="project" value="UniProtKB-KW"/>
</dbReference>
<evidence type="ECO:0000256" key="7">
    <source>
        <dbReference type="ARBA" id="ARBA00022750"/>
    </source>
</evidence>
<evidence type="ECO:0000256" key="22">
    <source>
        <dbReference type="PROSITE-ProRule" id="PRU00047"/>
    </source>
</evidence>
<feature type="region of interest" description="Disordered" evidence="23">
    <location>
        <begin position="24"/>
        <end position="50"/>
    </location>
</feature>
<keyword evidence="28" id="KW-1185">Reference proteome</keyword>
<organism evidence="27 28">
    <name type="scientific">Centaurea solstitialis</name>
    <name type="common">yellow star-thistle</name>
    <dbReference type="NCBI Taxonomy" id="347529"/>
    <lineage>
        <taxon>Eukaryota</taxon>
        <taxon>Viridiplantae</taxon>
        <taxon>Streptophyta</taxon>
        <taxon>Embryophyta</taxon>
        <taxon>Tracheophyta</taxon>
        <taxon>Spermatophyta</taxon>
        <taxon>Magnoliopsida</taxon>
        <taxon>eudicotyledons</taxon>
        <taxon>Gunneridae</taxon>
        <taxon>Pentapetalae</taxon>
        <taxon>asterids</taxon>
        <taxon>campanulids</taxon>
        <taxon>Asterales</taxon>
        <taxon>Asteraceae</taxon>
        <taxon>Carduoideae</taxon>
        <taxon>Cardueae</taxon>
        <taxon>Centaureinae</taxon>
        <taxon>Centaurea</taxon>
    </lineage>
</organism>
<dbReference type="GO" id="GO:0004519">
    <property type="term" value="F:endonuclease activity"/>
    <property type="evidence" value="ECO:0007669"/>
    <property type="project" value="UniProtKB-KW"/>
</dbReference>
<dbReference type="InterPro" id="IPR043502">
    <property type="entry name" value="DNA/RNA_pol_sf"/>
</dbReference>
<dbReference type="Gene3D" id="3.10.20.370">
    <property type="match status" value="1"/>
</dbReference>
<dbReference type="EC" id="2.7.7.49" evidence="1"/>
<dbReference type="EMBL" id="JARYMX010000007">
    <property type="protein sequence ID" value="KAJ9542208.1"/>
    <property type="molecule type" value="Genomic_DNA"/>
</dbReference>
<keyword evidence="9 22" id="KW-0863">Zinc-finger</keyword>
<keyword evidence="7" id="KW-0064">Aspartyl protease</keyword>
<evidence type="ECO:0000256" key="17">
    <source>
        <dbReference type="ARBA" id="ARBA00023172"/>
    </source>
</evidence>
<feature type="domain" description="Reverse transcriptase" evidence="25">
    <location>
        <begin position="392"/>
        <end position="571"/>
    </location>
</feature>
<evidence type="ECO:0000256" key="4">
    <source>
        <dbReference type="ARBA" id="ARBA00022695"/>
    </source>
</evidence>
<evidence type="ECO:0000256" key="3">
    <source>
        <dbReference type="ARBA" id="ARBA00022679"/>
    </source>
</evidence>
<dbReference type="SUPFAM" id="SSF57756">
    <property type="entry name" value="Retrovirus zinc finger-like domains"/>
    <property type="match status" value="1"/>
</dbReference>
<evidence type="ECO:0000259" key="24">
    <source>
        <dbReference type="PROSITE" id="PS50158"/>
    </source>
</evidence>
<dbReference type="GO" id="GO:0008270">
    <property type="term" value="F:zinc ion binding"/>
    <property type="evidence" value="ECO:0007669"/>
    <property type="project" value="UniProtKB-KW"/>
</dbReference>
<keyword evidence="14" id="KW-0695">RNA-directed DNA polymerase</keyword>
<dbReference type="Proteomes" id="UP001172457">
    <property type="component" value="Chromosome 7"/>
</dbReference>
<dbReference type="PROSITE" id="PS50994">
    <property type="entry name" value="INTEGRASE"/>
    <property type="match status" value="1"/>
</dbReference>
<dbReference type="InterPro" id="IPR001969">
    <property type="entry name" value="Aspartic_peptidase_AS"/>
</dbReference>
<evidence type="ECO:0000313" key="27">
    <source>
        <dbReference type="EMBL" id="KAJ9542208.1"/>
    </source>
</evidence>
<keyword evidence="4" id="KW-0548">Nucleotidyltransferase</keyword>
<dbReference type="GO" id="GO:0004190">
    <property type="term" value="F:aspartic-type endopeptidase activity"/>
    <property type="evidence" value="ECO:0007669"/>
    <property type="project" value="UniProtKB-KW"/>
</dbReference>
<dbReference type="InterPro" id="IPR012337">
    <property type="entry name" value="RNaseH-like_sf"/>
</dbReference>
<protein>
    <recommendedName>
        <fullName evidence="1">RNA-directed DNA polymerase</fullName>
        <ecNumber evidence="1">2.7.7.49</ecNumber>
    </recommendedName>
    <alternativeName>
        <fullName evidence="18">Gag-Pol-p199</fullName>
    </alternativeName>
    <alternativeName>
        <fullName evidence="19">TY1A-TY1B</fullName>
    </alternativeName>
    <alternativeName>
        <fullName evidence="20">p190</fullName>
    </alternativeName>
</protein>
<evidence type="ECO:0000256" key="16">
    <source>
        <dbReference type="ARBA" id="ARBA00023125"/>
    </source>
</evidence>
<dbReference type="GO" id="GO:0006310">
    <property type="term" value="P:DNA recombination"/>
    <property type="evidence" value="ECO:0007669"/>
    <property type="project" value="UniProtKB-KW"/>
</dbReference>
<dbReference type="CDD" id="cd09274">
    <property type="entry name" value="RNase_HI_RT_Ty3"/>
    <property type="match status" value="1"/>
</dbReference>
<dbReference type="Pfam" id="PF24626">
    <property type="entry name" value="SH3_Tf2-1"/>
    <property type="match status" value="1"/>
</dbReference>
<dbReference type="Pfam" id="PF13696">
    <property type="entry name" value="zf-CCHC_2"/>
    <property type="match status" value="1"/>
</dbReference>
<feature type="domain" description="CCHC-type" evidence="24">
    <location>
        <begin position="85"/>
        <end position="100"/>
    </location>
</feature>
<dbReference type="InterPro" id="IPR001584">
    <property type="entry name" value="Integrase_cat-core"/>
</dbReference>
<dbReference type="FunFam" id="3.30.70.270:FF:000020">
    <property type="entry name" value="Transposon Tf2-6 polyprotein-like Protein"/>
    <property type="match status" value="1"/>
</dbReference>
<dbReference type="InterPro" id="IPR013103">
    <property type="entry name" value="RVT_2"/>
</dbReference>
<dbReference type="PANTHER" id="PTHR37984">
    <property type="entry name" value="PROTEIN CBG26694"/>
    <property type="match status" value="1"/>
</dbReference>
<feature type="region of interest" description="Disordered" evidence="23">
    <location>
        <begin position="1354"/>
        <end position="1374"/>
    </location>
</feature>
<dbReference type="InterPro" id="IPR043128">
    <property type="entry name" value="Rev_trsase/Diguanyl_cyclase"/>
</dbReference>
<evidence type="ECO:0000256" key="15">
    <source>
        <dbReference type="ARBA" id="ARBA00022932"/>
    </source>
</evidence>
<dbReference type="CDD" id="cd00303">
    <property type="entry name" value="retropepsin_like"/>
    <property type="match status" value="1"/>
</dbReference>
<comment type="caution">
    <text evidence="27">The sequence shown here is derived from an EMBL/GenBank/DDBJ whole genome shotgun (WGS) entry which is preliminary data.</text>
</comment>
<evidence type="ECO:0000256" key="23">
    <source>
        <dbReference type="SAM" id="MobiDB-lite"/>
    </source>
</evidence>
<dbReference type="PANTHER" id="PTHR37984:SF5">
    <property type="entry name" value="PROTEIN NYNRIN-LIKE"/>
    <property type="match status" value="1"/>
</dbReference>
<dbReference type="Gene3D" id="3.30.70.270">
    <property type="match status" value="2"/>
</dbReference>
<dbReference type="SUPFAM" id="SSF50630">
    <property type="entry name" value="Acid proteases"/>
    <property type="match status" value="1"/>
</dbReference>
<dbReference type="Gene3D" id="2.40.70.10">
    <property type="entry name" value="Acid Proteases"/>
    <property type="match status" value="1"/>
</dbReference>
<dbReference type="Gene3D" id="1.10.340.70">
    <property type="match status" value="1"/>
</dbReference>
<keyword evidence="12" id="KW-0460">Magnesium</keyword>
<accession>A0AA38SNP5</accession>
<evidence type="ECO:0000259" key="25">
    <source>
        <dbReference type="PROSITE" id="PS50878"/>
    </source>
</evidence>
<dbReference type="Gene3D" id="3.30.420.10">
    <property type="entry name" value="Ribonuclease H-like superfamily/Ribonuclease H"/>
    <property type="match status" value="1"/>
</dbReference>
<dbReference type="InterPro" id="IPR021109">
    <property type="entry name" value="Peptidase_aspartic_dom_sf"/>
</dbReference>
<keyword evidence="5" id="KW-0540">Nuclease</keyword>
<dbReference type="InterPro" id="IPR001878">
    <property type="entry name" value="Znf_CCHC"/>
</dbReference>
<keyword evidence="6" id="KW-0479">Metal-binding</keyword>
<evidence type="ECO:0000256" key="19">
    <source>
        <dbReference type="ARBA" id="ARBA00032154"/>
    </source>
</evidence>
<keyword evidence="13" id="KW-0229">DNA integration</keyword>
<dbReference type="Pfam" id="PF00078">
    <property type="entry name" value="RVT_1"/>
    <property type="match status" value="1"/>
</dbReference>
<evidence type="ECO:0000256" key="1">
    <source>
        <dbReference type="ARBA" id="ARBA00012493"/>
    </source>
</evidence>
<dbReference type="InterPro" id="IPR036397">
    <property type="entry name" value="RNaseH_sf"/>
</dbReference>
<dbReference type="FunFam" id="3.10.20.370:FF:000001">
    <property type="entry name" value="Retrovirus-related Pol polyprotein from transposon 17.6-like protein"/>
    <property type="match status" value="1"/>
</dbReference>
<dbReference type="SUPFAM" id="SSF53098">
    <property type="entry name" value="Ribonuclease H-like"/>
    <property type="match status" value="1"/>
</dbReference>
<evidence type="ECO:0000256" key="6">
    <source>
        <dbReference type="ARBA" id="ARBA00022723"/>
    </source>
</evidence>
<gene>
    <name evidence="27" type="ORF">OSB04_028714</name>
</gene>
<comment type="function">
    <text evidence="21">Capsid protein (CA) is the structural component of the virus-like particle (VLP), forming the shell that encapsulates the retrotransposons dimeric RNA genome. The particles are assembled from trimer-clustered units and there are holes in the capsid shells that allow for the diffusion of macromolecules. CA also has nucleocapsid-like chaperone activity, promoting primer tRNA(i)-Met annealing to the multipartite primer-binding site (PBS), dimerization of Ty1 RNA and initiation of reverse transcription.</text>
</comment>
<dbReference type="PROSITE" id="PS50878">
    <property type="entry name" value="RT_POL"/>
    <property type="match status" value="1"/>
</dbReference>
<name>A0AA38SNP5_9ASTR</name>
<dbReference type="CDD" id="cd01647">
    <property type="entry name" value="RT_LTR"/>
    <property type="match status" value="1"/>
</dbReference>
<dbReference type="Gene3D" id="3.10.10.10">
    <property type="entry name" value="HIV Type 1 Reverse Transcriptase, subunit A, domain 1"/>
    <property type="match status" value="1"/>
</dbReference>
<dbReference type="InterPro" id="IPR000477">
    <property type="entry name" value="RT_dom"/>
</dbReference>
<dbReference type="GO" id="GO:0015074">
    <property type="term" value="P:DNA integration"/>
    <property type="evidence" value="ECO:0007669"/>
    <property type="project" value="UniProtKB-KW"/>
</dbReference>
<dbReference type="PROSITE" id="PS00141">
    <property type="entry name" value="ASP_PROTEASE"/>
    <property type="match status" value="1"/>
</dbReference>
<reference evidence="27" key="1">
    <citation type="submission" date="2023-03" db="EMBL/GenBank/DDBJ databases">
        <title>Chromosome-scale reference genome and RAD-based genetic map of yellow starthistle (Centaurea solstitialis) reveal putative structural variation and QTLs associated with invader traits.</title>
        <authorList>
            <person name="Reatini B."/>
            <person name="Cang F.A."/>
            <person name="Jiang Q."/>
            <person name="Mckibben M.T.W."/>
            <person name="Barker M.S."/>
            <person name="Rieseberg L.H."/>
            <person name="Dlugosch K.M."/>
        </authorList>
    </citation>
    <scope>NUCLEOTIDE SEQUENCE</scope>
    <source>
        <strain evidence="27">CAN-66</strain>
        <tissue evidence="27">Leaf</tissue>
    </source>
</reference>
<evidence type="ECO:0000313" key="28">
    <source>
        <dbReference type="Proteomes" id="UP001172457"/>
    </source>
</evidence>
<keyword evidence="10" id="KW-0378">Hydrolase</keyword>
<dbReference type="InterPro" id="IPR050951">
    <property type="entry name" value="Retrovirus_Pol_polyprotein"/>
</dbReference>
<dbReference type="SMART" id="SM00343">
    <property type="entry name" value="ZnF_C2HC"/>
    <property type="match status" value="2"/>
</dbReference>
<dbReference type="InterPro" id="IPR025829">
    <property type="entry name" value="Zn_knuckle_CX2CX3GHX4C"/>
</dbReference>
<dbReference type="InterPro" id="IPR056924">
    <property type="entry name" value="SH3_Tf2-1"/>
</dbReference>
<dbReference type="InterPro" id="IPR036875">
    <property type="entry name" value="Znf_CCHC_sf"/>
</dbReference>
<evidence type="ECO:0000256" key="10">
    <source>
        <dbReference type="ARBA" id="ARBA00022801"/>
    </source>
</evidence>
<dbReference type="Pfam" id="PF07727">
    <property type="entry name" value="RVT_2"/>
    <property type="match status" value="1"/>
</dbReference>
<evidence type="ECO:0000256" key="18">
    <source>
        <dbReference type="ARBA" id="ARBA00030524"/>
    </source>
</evidence>
<evidence type="ECO:0000256" key="9">
    <source>
        <dbReference type="ARBA" id="ARBA00022771"/>
    </source>
</evidence>
<dbReference type="Pfam" id="PF08284">
    <property type="entry name" value="RVP_2"/>
    <property type="match status" value="1"/>
</dbReference>